<name>A0AAD4XQM0_9MAGN</name>
<feature type="chain" id="PRO_5042087365" evidence="1">
    <location>
        <begin position="22"/>
        <end position="425"/>
    </location>
</feature>
<proteinExistence type="predicted"/>
<dbReference type="EMBL" id="JAJJMB010006306">
    <property type="protein sequence ID" value="KAI3935166.1"/>
    <property type="molecule type" value="Genomic_DNA"/>
</dbReference>
<organism evidence="2 3">
    <name type="scientific">Papaver atlanticum</name>
    <dbReference type="NCBI Taxonomy" id="357466"/>
    <lineage>
        <taxon>Eukaryota</taxon>
        <taxon>Viridiplantae</taxon>
        <taxon>Streptophyta</taxon>
        <taxon>Embryophyta</taxon>
        <taxon>Tracheophyta</taxon>
        <taxon>Spermatophyta</taxon>
        <taxon>Magnoliopsida</taxon>
        <taxon>Ranunculales</taxon>
        <taxon>Papaveraceae</taxon>
        <taxon>Papaveroideae</taxon>
        <taxon>Papaver</taxon>
    </lineage>
</organism>
<keyword evidence="3" id="KW-1185">Reference proteome</keyword>
<sequence length="425" mass="46558">MMVPGCLMAILVVLIDIPSLGFQFGTAINLDYELFIVFLCRIPTHVLTPTAYRAMDASIGELYGFAEPMGLSPDYKTVKMLIKINVTGRFIGWFLVEIEPLVTGHSGHVDMSNHGVSKATITELELEAARDSIIGEISEIGEPGGCSREVITSYKSLVEGEGSDLDMVAAQILADSERVKEDRRMVEEINRIKGKGKLPLVPAVVGNVKLAKGGQLVIKEGVNAGLNYVWKAHPETNISSSLLNSLFPIPFVQSHRDDNIILSNTHMFSNPADTTDDRFGMFNDYIIGITASPPPAVSTNPGKEMVTAFPINSQDNDVTCRFRKVKDLFNSNKTDWDLDKLKIRFSNDIIQEIVQIRMNIGKQRDYINRTGPVLVPCLLRGAAAPSRVECSVSMAGSEVDAAYMAVIDRHPPVALGFVSPQAHPL</sequence>
<dbReference type="Proteomes" id="UP001202328">
    <property type="component" value="Unassembled WGS sequence"/>
</dbReference>
<evidence type="ECO:0000313" key="3">
    <source>
        <dbReference type="Proteomes" id="UP001202328"/>
    </source>
</evidence>
<evidence type="ECO:0000256" key="1">
    <source>
        <dbReference type="SAM" id="SignalP"/>
    </source>
</evidence>
<comment type="caution">
    <text evidence="2">The sequence shown here is derived from an EMBL/GenBank/DDBJ whole genome shotgun (WGS) entry which is preliminary data.</text>
</comment>
<reference evidence="2" key="1">
    <citation type="submission" date="2022-04" db="EMBL/GenBank/DDBJ databases">
        <title>A functionally conserved STORR gene fusion in Papaver species that diverged 16.8 million years ago.</title>
        <authorList>
            <person name="Catania T."/>
        </authorList>
    </citation>
    <scope>NUCLEOTIDE SEQUENCE</scope>
    <source>
        <strain evidence="2">S-188037</strain>
    </source>
</reference>
<dbReference type="AlphaFoldDB" id="A0AAD4XQM0"/>
<feature type="signal peptide" evidence="1">
    <location>
        <begin position="1"/>
        <end position="21"/>
    </location>
</feature>
<accession>A0AAD4XQM0</accession>
<protein>
    <submittedName>
        <fullName evidence="2">Uncharacterized protein</fullName>
    </submittedName>
</protein>
<gene>
    <name evidence="2" type="ORF">MKW98_018355</name>
</gene>
<keyword evidence="1" id="KW-0732">Signal</keyword>
<feature type="non-terminal residue" evidence="2">
    <location>
        <position position="1"/>
    </location>
</feature>
<evidence type="ECO:0000313" key="2">
    <source>
        <dbReference type="EMBL" id="KAI3935166.1"/>
    </source>
</evidence>